<sequence>MVILPSRRSPSISDKNSDGGEVLSIEDAQAENGNLYAALDPDDTSRVTPSSRAMKTKKLVSQCILECVSLDRELGLKMLAAFRDVWLAISERNSDKEAQTMEEYLKYRSDNGGMLVFWPMLQFSLGMSISKEEEALVQPIIDAATEGLLLANDFFSWEREYRELQSGQSKRIVSAVDLFIRTQGLSIAEAKDEVRRRIIKAERDFCQRRDELYKTNPGISLKIKRWIESAGLAVSGNHYWCSACPRQNAWKDMGSAKCNGVKRKLSRGAVASKPKVLMTKRKDSSVFDSEASPDESGLSEVASYPFYKSSGLALEAPSKYVSSMPSKGVRSTLIEAFNTWLHVPSERLQKVMSVIDSLHNASLILDDIEDNSPLRRGFPATHILFGQAQSINSANFMFVRAVQEVSQNLSPAALVAVLEELEGLYLGQSWDLYWKHNLICPSEAEYVNMIDHKTGGMFRMLLRIMQAESDVTSQLDFHRLTLLFGRFFQIRDDYMNFQDYTAQKGLCEDLDEGKFSYPVVYCLENFPEYRGHFLGVFRQRPTVATVDARPLSRESKLHLTSCLKKSGAFDKTMACLMGMEHDLKVEIDRLERQTGEANPMLRLCLAKLSVEGICISLSETLPVELTGSYVSDFKQTPTVADGTSVKSLFWAQQQQTAQPVCIINIRSAEDVAAVVSVSHTTSCPFAVRGGGHSDIQGASNINGGITVNMAGLSDIELDEIEGLVKVGAGATWGDVYNELQRVNMTVVGGRLTGVGVGGLLLGGGLSHFSGLHGWACDNVRNYEVVLANGSRTTASESSNPDLFRALRGGGNSFGVVTRFDLDVFKQGPMWGGLHVWPLLPSVTSTITGGFVKFAHDAPSDPNVSLFAGLGYMQGNFAWAVGQYDVLGRVEPPIFTQFKDDVEVYGTAKIVSTARVTSVLDLADELNQSEPAGMRSRFTTATFDADAELLVMMADIFIEQVQKALDHGLGKDERFAPMLGIQPLTQNILKAQGKRGGNVMGLHDGETPLVVCSFGWEWSHESDDTIVISGIKAVLEQSVAAAKKRGLYHPFKYMNYAAMDQDPIGSYGENNIEFLKRVREAYDAEGVFAKLVPGGHKID</sequence>
<dbReference type="PROSITE" id="PS00723">
    <property type="entry name" value="POLYPRENYL_SYNTHASE_1"/>
    <property type="match status" value="1"/>
</dbReference>
<dbReference type="OrthoDB" id="6921389at2759"/>
<protein>
    <submittedName>
        <fullName evidence="10">Terpenoid synthase</fullName>
    </submittedName>
</protein>
<dbReference type="Pfam" id="PF19086">
    <property type="entry name" value="Terpene_syn_C_2"/>
    <property type="match status" value="1"/>
</dbReference>
<evidence type="ECO:0000256" key="1">
    <source>
        <dbReference type="ARBA" id="ARBA00005466"/>
    </source>
</evidence>
<dbReference type="InterPro" id="IPR016169">
    <property type="entry name" value="FAD-bd_PCMH_sub2"/>
</dbReference>
<evidence type="ECO:0000313" key="10">
    <source>
        <dbReference type="EMBL" id="RAR02558.1"/>
    </source>
</evidence>
<proteinExistence type="inferred from homology"/>
<dbReference type="InterPro" id="IPR033749">
    <property type="entry name" value="Polyprenyl_synt_CS"/>
</dbReference>
<dbReference type="GO" id="GO:0046165">
    <property type="term" value="P:alcohol biosynthetic process"/>
    <property type="evidence" value="ECO:0007669"/>
    <property type="project" value="UniProtKB-ARBA"/>
</dbReference>
<dbReference type="Pfam" id="PF01565">
    <property type="entry name" value="FAD_binding_4"/>
    <property type="match status" value="1"/>
</dbReference>
<dbReference type="GO" id="GO:0043386">
    <property type="term" value="P:mycotoxin biosynthetic process"/>
    <property type="evidence" value="ECO:0007669"/>
    <property type="project" value="UniProtKB-ARBA"/>
</dbReference>
<dbReference type="SFLD" id="SFLDS00005">
    <property type="entry name" value="Isoprenoid_Synthase_Type_I"/>
    <property type="match status" value="1"/>
</dbReference>
<dbReference type="PROSITE" id="PS51387">
    <property type="entry name" value="FAD_PCMH"/>
    <property type="match status" value="1"/>
</dbReference>
<dbReference type="GO" id="GO:0016491">
    <property type="term" value="F:oxidoreductase activity"/>
    <property type="evidence" value="ECO:0007669"/>
    <property type="project" value="UniProtKB-KW"/>
</dbReference>
<dbReference type="InterPro" id="IPR016166">
    <property type="entry name" value="FAD-bd_PCMH"/>
</dbReference>
<accession>A0A364MSY0</accession>
<name>A0A364MSY0_STELY</name>
<comment type="similarity">
    <text evidence="1">Belongs to the oxygen-dependent FAD-linked oxidoreductase family.</text>
</comment>
<evidence type="ECO:0000313" key="11">
    <source>
        <dbReference type="Proteomes" id="UP000249619"/>
    </source>
</evidence>
<evidence type="ECO:0000256" key="6">
    <source>
        <dbReference type="ARBA" id="ARBA00022842"/>
    </source>
</evidence>
<dbReference type="CDD" id="cd00685">
    <property type="entry name" value="Trans_IPPS_HT"/>
    <property type="match status" value="1"/>
</dbReference>
<dbReference type="InterPro" id="IPR036318">
    <property type="entry name" value="FAD-bd_PCMH-like_sf"/>
</dbReference>
<keyword evidence="6" id="KW-0460">Magnesium</keyword>
<keyword evidence="3" id="KW-0808">Transferase</keyword>
<dbReference type="GO" id="GO:0071949">
    <property type="term" value="F:FAD binding"/>
    <property type="evidence" value="ECO:0007669"/>
    <property type="project" value="InterPro"/>
</dbReference>
<keyword evidence="11" id="KW-1185">Reference proteome</keyword>
<reference evidence="11" key="1">
    <citation type="submission" date="2018-05" db="EMBL/GenBank/DDBJ databases">
        <title>Draft genome sequence of Stemphylium lycopersici strain CIDEFI 213.</title>
        <authorList>
            <person name="Medina R."/>
            <person name="Franco M.E.E."/>
            <person name="Lucentini C.G."/>
            <person name="Saparrat M.C.N."/>
            <person name="Balatti P.A."/>
        </authorList>
    </citation>
    <scope>NUCLEOTIDE SEQUENCE [LARGE SCALE GENOMIC DNA]</scope>
    <source>
        <strain evidence="11">CIDEFI 213</strain>
    </source>
</reference>
<evidence type="ECO:0000256" key="8">
    <source>
        <dbReference type="SAM" id="MobiDB-lite"/>
    </source>
</evidence>
<dbReference type="GO" id="GO:0004659">
    <property type="term" value="F:prenyltransferase activity"/>
    <property type="evidence" value="ECO:0007669"/>
    <property type="project" value="InterPro"/>
</dbReference>
<keyword evidence="7" id="KW-0560">Oxidoreductase</keyword>
<feature type="region of interest" description="Disordered" evidence="8">
    <location>
        <begin position="1"/>
        <end position="20"/>
    </location>
</feature>
<evidence type="ECO:0000256" key="7">
    <source>
        <dbReference type="ARBA" id="ARBA00023002"/>
    </source>
</evidence>
<keyword evidence="4" id="KW-0479">Metal-binding</keyword>
<dbReference type="InterPro" id="IPR006094">
    <property type="entry name" value="Oxid_FAD_bind_N"/>
</dbReference>
<evidence type="ECO:0000256" key="5">
    <source>
        <dbReference type="ARBA" id="ARBA00022827"/>
    </source>
</evidence>
<keyword evidence="5" id="KW-0274">FAD</keyword>
<dbReference type="Gene3D" id="1.10.600.10">
    <property type="entry name" value="Farnesyl Diphosphate Synthase"/>
    <property type="match status" value="2"/>
</dbReference>
<keyword evidence="2" id="KW-0285">Flavoprotein</keyword>
<dbReference type="Proteomes" id="UP000249619">
    <property type="component" value="Unassembled WGS sequence"/>
</dbReference>
<dbReference type="InterPro" id="IPR008949">
    <property type="entry name" value="Isoprenoid_synthase_dom_sf"/>
</dbReference>
<evidence type="ECO:0000256" key="2">
    <source>
        <dbReference type="ARBA" id="ARBA00022630"/>
    </source>
</evidence>
<evidence type="ECO:0000259" key="9">
    <source>
        <dbReference type="PROSITE" id="PS51387"/>
    </source>
</evidence>
<evidence type="ECO:0000256" key="3">
    <source>
        <dbReference type="ARBA" id="ARBA00022679"/>
    </source>
</evidence>
<dbReference type="Gene3D" id="3.30.465.10">
    <property type="match status" value="1"/>
</dbReference>
<dbReference type="EMBL" id="QGDH01000211">
    <property type="protein sequence ID" value="RAR02558.1"/>
    <property type="molecule type" value="Genomic_DNA"/>
</dbReference>
<dbReference type="AlphaFoldDB" id="A0A364MSY0"/>
<dbReference type="PANTHER" id="PTHR42973:SF34">
    <property type="entry name" value="FAD BINDING DOMAIN PROTEIN (AFU_ORTHOLOGUE AFUA_3G02770)"/>
    <property type="match status" value="1"/>
</dbReference>
<dbReference type="InterPro" id="IPR050416">
    <property type="entry name" value="FAD-linked_Oxidoreductase"/>
</dbReference>
<gene>
    <name evidence="10" type="ORF">DDE83_008540</name>
</gene>
<dbReference type="GO" id="GO:0046872">
    <property type="term" value="F:metal ion binding"/>
    <property type="evidence" value="ECO:0007669"/>
    <property type="project" value="UniProtKB-KW"/>
</dbReference>
<dbReference type="SUPFAM" id="SSF56176">
    <property type="entry name" value="FAD-binding/transporter-associated domain-like"/>
    <property type="match status" value="1"/>
</dbReference>
<evidence type="ECO:0000256" key="4">
    <source>
        <dbReference type="ARBA" id="ARBA00022723"/>
    </source>
</evidence>
<dbReference type="PROSITE" id="PS00444">
    <property type="entry name" value="POLYPRENYL_SYNTHASE_2"/>
    <property type="match status" value="1"/>
</dbReference>
<feature type="domain" description="FAD-binding PCMH-type" evidence="9">
    <location>
        <begin position="655"/>
        <end position="826"/>
    </location>
</feature>
<dbReference type="Pfam" id="PF00348">
    <property type="entry name" value="polyprenyl_synt"/>
    <property type="match status" value="1"/>
</dbReference>
<dbReference type="GO" id="GO:0008299">
    <property type="term" value="P:isoprenoid biosynthetic process"/>
    <property type="evidence" value="ECO:0007669"/>
    <property type="project" value="InterPro"/>
</dbReference>
<dbReference type="STRING" id="183478.A0A364MSY0"/>
<dbReference type="SUPFAM" id="SSF48576">
    <property type="entry name" value="Terpenoid synthases"/>
    <property type="match status" value="2"/>
</dbReference>
<comment type="caution">
    <text evidence="10">The sequence shown here is derived from an EMBL/GenBank/DDBJ whole genome shotgun (WGS) entry which is preliminary data.</text>
</comment>
<dbReference type="InterPro" id="IPR000092">
    <property type="entry name" value="Polyprenyl_synt"/>
</dbReference>
<dbReference type="PANTHER" id="PTHR42973">
    <property type="entry name" value="BINDING OXIDOREDUCTASE, PUTATIVE (AFU_ORTHOLOGUE AFUA_1G17690)-RELATED"/>
    <property type="match status" value="1"/>
</dbReference>
<organism evidence="10 11">
    <name type="scientific">Stemphylium lycopersici</name>
    <name type="common">Tomato gray leaf spot disease fungus</name>
    <name type="synonym">Thyrospora lycopersici</name>
    <dbReference type="NCBI Taxonomy" id="183478"/>
    <lineage>
        <taxon>Eukaryota</taxon>
        <taxon>Fungi</taxon>
        <taxon>Dikarya</taxon>
        <taxon>Ascomycota</taxon>
        <taxon>Pezizomycotina</taxon>
        <taxon>Dothideomycetes</taxon>
        <taxon>Pleosporomycetidae</taxon>
        <taxon>Pleosporales</taxon>
        <taxon>Pleosporineae</taxon>
        <taxon>Pleosporaceae</taxon>
        <taxon>Stemphylium</taxon>
    </lineage>
</organism>